<dbReference type="EMBL" id="NHRY01000076">
    <property type="protein sequence ID" value="PPQ35205.1"/>
    <property type="molecule type" value="Genomic_DNA"/>
</dbReference>
<proteinExistence type="predicted"/>
<reference evidence="3 4" key="1">
    <citation type="journal article" date="2018" name="Arch. Microbiol.">
        <title>New insights into the metabolic potential of the phototrophic purple bacterium Rhodopila globiformis DSM 161(T) from its draft genome sequence and evidence for a vanadium-dependent nitrogenase.</title>
        <authorList>
            <person name="Imhoff J.F."/>
            <person name="Rahn T."/>
            <person name="Kunzel S."/>
            <person name="Neulinger S.C."/>
        </authorList>
    </citation>
    <scope>NUCLEOTIDE SEQUENCE [LARGE SCALE GENOMIC DNA]</scope>
    <source>
        <strain evidence="3 4">DSM 161</strain>
    </source>
</reference>
<accession>A0A2S6NJV3</accession>
<comment type="caution">
    <text evidence="3">The sequence shown here is derived from an EMBL/GenBank/DDBJ whole genome shotgun (WGS) entry which is preliminary data.</text>
</comment>
<feature type="domain" description="Lnb N-terminal periplasmic" evidence="2">
    <location>
        <begin position="124"/>
        <end position="266"/>
    </location>
</feature>
<sequence>MKRPMRRGLNAVLAALAVAGGVWGALALYFGLRAPPPVPDVLAAGFALTMAACLLGLPGWRRWAAAAGLFALVLAWWASLTPSNDRVWEPEYSRTASASRDGDTIRLHNIRNAAWLPDGTLRPHYHDADFRLSQLNEVDLVCSYWAGDAIAHVFLSFGFRDGQHLAVSVETRRERGKPWSALAGFFRRYELIYVVADERDLIGARTDARRERVYLYRLRATPAEQRALFLSYVDRIHTLAERPEFYNTLLNNCTTNVVDRANAAARVIPYSWMLLFSGHADRYAYDLGRMDSDLPFDALKRASLIHRPDDAVQDADFSREIRRGLP</sequence>
<keyword evidence="4" id="KW-1185">Reference proteome</keyword>
<feature type="transmembrane region" description="Helical" evidence="1">
    <location>
        <begin position="37"/>
        <end position="56"/>
    </location>
</feature>
<name>A0A2S6NJV3_RHOGL</name>
<keyword evidence="1" id="KW-0812">Transmembrane</keyword>
<dbReference type="AlphaFoldDB" id="A0A2S6NJV3"/>
<dbReference type="Pfam" id="PF13387">
    <property type="entry name" value="Lnb_N"/>
    <property type="match status" value="1"/>
</dbReference>
<feature type="transmembrane region" description="Helical" evidence="1">
    <location>
        <begin position="63"/>
        <end position="80"/>
    </location>
</feature>
<gene>
    <name evidence="3" type="ORF">CCS01_08340</name>
</gene>
<evidence type="ECO:0000259" key="2">
    <source>
        <dbReference type="Pfam" id="PF13387"/>
    </source>
</evidence>
<evidence type="ECO:0000256" key="1">
    <source>
        <dbReference type="SAM" id="Phobius"/>
    </source>
</evidence>
<evidence type="ECO:0000313" key="4">
    <source>
        <dbReference type="Proteomes" id="UP000239724"/>
    </source>
</evidence>
<keyword evidence="1" id="KW-0472">Membrane</keyword>
<dbReference type="InterPro" id="IPR025178">
    <property type="entry name" value="Lnb_N"/>
</dbReference>
<dbReference type="Proteomes" id="UP000239724">
    <property type="component" value="Unassembled WGS sequence"/>
</dbReference>
<evidence type="ECO:0000313" key="3">
    <source>
        <dbReference type="EMBL" id="PPQ35205.1"/>
    </source>
</evidence>
<organism evidence="3 4">
    <name type="scientific">Rhodopila globiformis</name>
    <name type="common">Rhodopseudomonas globiformis</name>
    <dbReference type="NCBI Taxonomy" id="1071"/>
    <lineage>
        <taxon>Bacteria</taxon>
        <taxon>Pseudomonadati</taxon>
        <taxon>Pseudomonadota</taxon>
        <taxon>Alphaproteobacteria</taxon>
        <taxon>Acetobacterales</taxon>
        <taxon>Acetobacteraceae</taxon>
        <taxon>Rhodopila</taxon>
    </lineage>
</organism>
<keyword evidence="1" id="KW-1133">Transmembrane helix</keyword>
<protein>
    <recommendedName>
        <fullName evidence="2">Lnb N-terminal periplasmic domain-containing protein</fullName>
    </recommendedName>
</protein>